<dbReference type="KEGG" id="euz:DVS28_b0466"/>
<dbReference type="InterPro" id="IPR050570">
    <property type="entry name" value="Cell_wall_metabolism_enzyme"/>
</dbReference>
<evidence type="ECO:0000256" key="1">
    <source>
        <dbReference type="SAM" id="MobiDB-lite"/>
    </source>
</evidence>
<name>A0A346Y6V9_9ACTN</name>
<keyword evidence="4" id="KW-0614">Plasmid</keyword>
<dbReference type="PANTHER" id="PTHR21666:SF268">
    <property type="entry name" value="PEPTIDASE M23 DOMAIN-CONTAINING PROTEIN"/>
    <property type="match status" value="1"/>
</dbReference>
<dbReference type="RefSeq" id="WP_114594779.1">
    <property type="nucleotide sequence ID" value="NZ_CP031166.1"/>
</dbReference>
<reference evidence="4 5" key="1">
    <citation type="submission" date="2018-09" db="EMBL/GenBank/DDBJ databases">
        <title>Complete genome sequence of Euzebya sp. DY32-46 isolated from seawater of Pacific Ocean.</title>
        <authorList>
            <person name="Xu L."/>
            <person name="Wu Y.-H."/>
            <person name="Xu X.-W."/>
        </authorList>
    </citation>
    <scope>NUCLEOTIDE SEQUENCE [LARGE SCALE GENOMIC DNA]</scope>
    <source>
        <strain evidence="4 5">DY32-46</strain>
        <plasmid evidence="5">pedy32-46i</plasmid>
    </source>
</reference>
<keyword evidence="2" id="KW-0732">Signal</keyword>
<dbReference type="Proteomes" id="UP000264006">
    <property type="component" value="Plasmid pEDY32-46I"/>
</dbReference>
<feature type="domain" description="M23ase beta-sheet core" evidence="3">
    <location>
        <begin position="196"/>
        <end position="288"/>
    </location>
</feature>
<dbReference type="GO" id="GO:0004222">
    <property type="term" value="F:metalloendopeptidase activity"/>
    <property type="evidence" value="ECO:0007669"/>
    <property type="project" value="TreeGrafter"/>
</dbReference>
<evidence type="ECO:0000313" key="4">
    <source>
        <dbReference type="EMBL" id="AXV10206.1"/>
    </source>
</evidence>
<evidence type="ECO:0000256" key="2">
    <source>
        <dbReference type="SAM" id="SignalP"/>
    </source>
</evidence>
<geneLocation type="plasmid" evidence="5">
    <name>pedy32-46i</name>
</geneLocation>
<feature type="chain" id="PRO_5016774289" evidence="2">
    <location>
        <begin position="24"/>
        <end position="318"/>
    </location>
</feature>
<feature type="region of interest" description="Disordered" evidence="1">
    <location>
        <begin position="273"/>
        <end position="292"/>
    </location>
</feature>
<dbReference type="PANTHER" id="PTHR21666">
    <property type="entry name" value="PEPTIDASE-RELATED"/>
    <property type="match status" value="1"/>
</dbReference>
<dbReference type="Pfam" id="PF01551">
    <property type="entry name" value="Peptidase_M23"/>
    <property type="match status" value="1"/>
</dbReference>
<dbReference type="InterPro" id="IPR016047">
    <property type="entry name" value="M23ase_b-sheet_dom"/>
</dbReference>
<keyword evidence="5" id="KW-1185">Reference proteome</keyword>
<evidence type="ECO:0000259" key="3">
    <source>
        <dbReference type="Pfam" id="PF01551"/>
    </source>
</evidence>
<dbReference type="CDD" id="cd12797">
    <property type="entry name" value="M23_peptidase"/>
    <property type="match status" value="1"/>
</dbReference>
<dbReference type="EMBL" id="CP031166">
    <property type="protein sequence ID" value="AXV10206.1"/>
    <property type="molecule type" value="Genomic_DNA"/>
</dbReference>
<proteinExistence type="predicted"/>
<protein>
    <submittedName>
        <fullName evidence="4">Peptidase</fullName>
    </submittedName>
</protein>
<accession>A0A346Y6V9</accession>
<organism evidence="4 5">
    <name type="scientific">Euzebya pacifica</name>
    <dbReference type="NCBI Taxonomy" id="1608957"/>
    <lineage>
        <taxon>Bacteria</taxon>
        <taxon>Bacillati</taxon>
        <taxon>Actinomycetota</taxon>
        <taxon>Nitriliruptoria</taxon>
        <taxon>Euzebyales</taxon>
    </lineage>
</organism>
<feature type="signal peptide" evidence="2">
    <location>
        <begin position="1"/>
        <end position="23"/>
    </location>
</feature>
<gene>
    <name evidence="4" type="ORF">DVS28_b0466</name>
</gene>
<dbReference type="SUPFAM" id="SSF51261">
    <property type="entry name" value="Duplicated hybrid motif"/>
    <property type="match status" value="1"/>
</dbReference>
<dbReference type="Gene3D" id="2.70.70.10">
    <property type="entry name" value="Glucose Permease (Domain IIA)"/>
    <property type="match status" value="1"/>
</dbReference>
<evidence type="ECO:0000313" key="5">
    <source>
        <dbReference type="Proteomes" id="UP000264006"/>
    </source>
</evidence>
<sequence length="318" mass="32639">MTRTLAIAAIALVVVFAGLPATADDDHTDGGASGLGPSGSDLTVAELLERSQALTLDHRHAMSRIAALDSLLPGTADVTEPLVADHYEQRAAQLDIDLYVATVELQSAAAAAVPDALDQAATWFDIAGGTTDAPPVPETLLTAPLDADPLAFANPATGDTVGIGTGLSQGGGYVCPVGGPVRFINDWGFPRSGGRTHKGLDMFASIGTPLLAPRDGVTNRITYTDTGLGGITVRMVDDDGIYWYLTHLSAVAPGVVPGQRVVAGQVLGATGNTGNARYTPPHLHAQRHPGGPSSPAAPLYEFMVAACQGNFSTAIQQG</sequence>
<dbReference type="OrthoDB" id="1099523at2"/>
<dbReference type="AlphaFoldDB" id="A0A346Y6V9"/>
<dbReference type="InterPro" id="IPR011055">
    <property type="entry name" value="Dup_hybrid_motif"/>
</dbReference>